<proteinExistence type="predicted"/>
<dbReference type="RefSeq" id="WP_007178549.1">
    <property type="nucleotide sequence ID" value="NZ_LR699554.1"/>
</dbReference>
<reference evidence="1 2" key="1">
    <citation type="submission" date="2019-08" db="EMBL/GenBank/DDBJ databases">
        <authorList>
            <person name="Herpell B J."/>
        </authorList>
    </citation>
    <scope>NUCLEOTIDE SEQUENCE [LARGE SCALE GENOMIC DNA]</scope>
    <source>
        <strain evidence="2">Msb3</strain>
    </source>
</reference>
<sequence length="164" mass="18466">MDEVSGSAWPVVKDNELLLKVFGRYPSFHDASVLSISMERAKRMRRHDPADGPVDPRRLEFVDVILEVLHREHRPAVERIGRSDYAVTIALLDVRSANIDVNAMLDDSFVSEISLRHQPDGLLAFDLEPNIGLDVRLVCATAEIRSIRPYRGAVLLEPNIVVFP</sequence>
<accession>A0A5Q4ZNV8</accession>
<dbReference type="KEGG" id="pdio:PDMSB3_3269.1"/>
<dbReference type="EMBL" id="LR699554">
    <property type="protein sequence ID" value="VVD34553.1"/>
    <property type="molecule type" value="Genomic_DNA"/>
</dbReference>
<evidence type="ECO:0000313" key="2">
    <source>
        <dbReference type="Proteomes" id="UP000325811"/>
    </source>
</evidence>
<organism evidence="1 2">
    <name type="scientific">Paraburkholderia dioscoreae</name>
    <dbReference type="NCBI Taxonomy" id="2604047"/>
    <lineage>
        <taxon>Bacteria</taxon>
        <taxon>Pseudomonadati</taxon>
        <taxon>Pseudomonadota</taxon>
        <taxon>Betaproteobacteria</taxon>
        <taxon>Burkholderiales</taxon>
        <taxon>Burkholderiaceae</taxon>
        <taxon>Paraburkholderia</taxon>
    </lineage>
</organism>
<gene>
    <name evidence="1" type="ORF">PDMSB3_3269</name>
</gene>
<dbReference type="GeneID" id="27800017"/>
<dbReference type="AlphaFoldDB" id="A0A5Q4ZNV8"/>
<evidence type="ECO:0000313" key="1">
    <source>
        <dbReference type="EMBL" id="VVD34553.1"/>
    </source>
</evidence>
<protein>
    <submittedName>
        <fullName evidence="1">Uncharacterized protein</fullName>
    </submittedName>
</protein>
<dbReference type="Proteomes" id="UP000325811">
    <property type="component" value="Chromosome II"/>
</dbReference>
<name>A0A5Q4ZNV8_9BURK</name>
<keyword evidence="2" id="KW-1185">Reference proteome</keyword>